<evidence type="ECO:0000313" key="9">
    <source>
        <dbReference type="Proteomes" id="UP000779900"/>
    </source>
</evidence>
<dbReference type="Pfam" id="PF07724">
    <property type="entry name" value="AAA_2"/>
    <property type="match status" value="1"/>
</dbReference>
<comment type="caution">
    <text evidence="8">The sequence shown here is derived from an EMBL/GenBank/DDBJ whole genome shotgun (WGS) entry which is preliminary data.</text>
</comment>
<accession>A0A937XFJ7</accession>
<dbReference type="InterPro" id="IPR028299">
    <property type="entry name" value="ClpA/B_CS2"/>
</dbReference>
<evidence type="ECO:0000256" key="1">
    <source>
        <dbReference type="ARBA" id="ARBA00022737"/>
    </source>
</evidence>
<dbReference type="AlphaFoldDB" id="A0A937XFJ7"/>
<keyword evidence="8" id="KW-0645">Protease</keyword>
<dbReference type="EMBL" id="VGIR01000066">
    <property type="protein sequence ID" value="MBM3332197.1"/>
    <property type="molecule type" value="Genomic_DNA"/>
</dbReference>
<dbReference type="GO" id="GO:0006508">
    <property type="term" value="P:proteolysis"/>
    <property type="evidence" value="ECO:0007669"/>
    <property type="project" value="UniProtKB-KW"/>
</dbReference>
<dbReference type="InterPro" id="IPR019489">
    <property type="entry name" value="Clp_ATPase_C"/>
</dbReference>
<dbReference type="PROSITE" id="PS00870">
    <property type="entry name" value="CLPAB_1"/>
    <property type="match status" value="1"/>
</dbReference>
<dbReference type="PANTHER" id="PTHR11638:SF18">
    <property type="entry name" value="HEAT SHOCK PROTEIN 104"/>
    <property type="match status" value="1"/>
</dbReference>
<dbReference type="GO" id="GO:0008233">
    <property type="term" value="F:peptidase activity"/>
    <property type="evidence" value="ECO:0007669"/>
    <property type="project" value="UniProtKB-KW"/>
</dbReference>
<keyword evidence="4" id="KW-0143">Chaperone</keyword>
<dbReference type="Proteomes" id="UP000779900">
    <property type="component" value="Unassembled WGS sequence"/>
</dbReference>
<sequence>MVVGVGDSEGGADAANMMKPALARGDLRCIGATTIAEYRRYIESDSALERRFERVVVNEPTRDETLQMLKGIRPKLEAHHETRIPDEALEAAVDLSVRFDTDHQLPDKAIDLVDKAGARKRVPMLSMAPGSKAGPGRPKSEVRDQKSECRSGVRGAGAEETGGEVTARTIAEVLAEKMGLPLDVVAGHLAGTSQARMLAMERFLKEHLVGQDQAVEQVCRRLVTAHAGLSTRRGPLGVFLFVGPTGVGKTELAKLSAQYLFGTDAALIRLDMSEFMEEHSVSKLVGSPPGYIGHDEEGQLTGRLRTKPYSVVLLDEVEKAHPRVMDMFLQVFDEGRLTDSKGRTADARNAIFIMTSNLASRPREEKHIGFVPQEPAAAKASWVAAVGRHFRPEFINRIDEVVAFWPLSEDAVRTILKPMLDEIRDRLREQYGVAIEFGEGTENYIVSVGYSPALGARELRRTVERLVQAPLSDMALSGRLKEHGKWRMVRTGSGLSLVPVGAS</sequence>
<feature type="domain" description="AAA+ ATPase" evidence="6">
    <location>
        <begin position="235"/>
        <end position="374"/>
    </location>
</feature>
<dbReference type="GO" id="GO:0016887">
    <property type="term" value="F:ATP hydrolysis activity"/>
    <property type="evidence" value="ECO:0007669"/>
    <property type="project" value="InterPro"/>
</dbReference>
<dbReference type="Pfam" id="PF17871">
    <property type="entry name" value="AAA_lid_9"/>
    <property type="match status" value="1"/>
</dbReference>
<dbReference type="GO" id="GO:0005737">
    <property type="term" value="C:cytoplasm"/>
    <property type="evidence" value="ECO:0007669"/>
    <property type="project" value="TreeGrafter"/>
</dbReference>
<dbReference type="PRINTS" id="PR00300">
    <property type="entry name" value="CLPPROTEASEA"/>
</dbReference>
<proteinExistence type="predicted"/>
<dbReference type="Pfam" id="PF10431">
    <property type="entry name" value="ClpB_D2-small"/>
    <property type="match status" value="1"/>
</dbReference>
<dbReference type="InterPro" id="IPR003959">
    <property type="entry name" value="ATPase_AAA_core"/>
</dbReference>
<dbReference type="FunFam" id="3.40.50.300:FF:000025">
    <property type="entry name" value="ATP-dependent Clp protease subunit"/>
    <property type="match status" value="1"/>
</dbReference>
<dbReference type="PANTHER" id="PTHR11638">
    <property type="entry name" value="ATP-DEPENDENT CLP PROTEASE"/>
    <property type="match status" value="1"/>
</dbReference>
<protein>
    <submittedName>
        <fullName evidence="8">ATP-dependent Clp protease ATP-binding subunit</fullName>
    </submittedName>
</protein>
<dbReference type="GO" id="GO:0005524">
    <property type="term" value="F:ATP binding"/>
    <property type="evidence" value="ECO:0007669"/>
    <property type="project" value="UniProtKB-KW"/>
</dbReference>
<evidence type="ECO:0000256" key="4">
    <source>
        <dbReference type="ARBA" id="ARBA00023186"/>
    </source>
</evidence>
<dbReference type="InterPro" id="IPR041546">
    <property type="entry name" value="ClpA/ClpB_AAA_lid"/>
</dbReference>
<reference evidence="8" key="1">
    <citation type="submission" date="2019-03" db="EMBL/GenBank/DDBJ databases">
        <title>Lake Tanganyika Metagenome-Assembled Genomes (MAGs).</title>
        <authorList>
            <person name="Tran P."/>
        </authorList>
    </citation>
    <scope>NUCLEOTIDE SEQUENCE</scope>
    <source>
        <strain evidence="8">K_DeepCast_150m_m2_040</strain>
    </source>
</reference>
<dbReference type="Gene3D" id="3.40.50.300">
    <property type="entry name" value="P-loop containing nucleotide triphosphate hydrolases"/>
    <property type="match status" value="3"/>
</dbReference>
<keyword evidence="1" id="KW-0677">Repeat</keyword>
<dbReference type="InterPro" id="IPR027417">
    <property type="entry name" value="P-loop_NTPase"/>
</dbReference>
<dbReference type="InterPro" id="IPR018368">
    <property type="entry name" value="ClpA/B_CS1"/>
</dbReference>
<evidence type="ECO:0000259" key="6">
    <source>
        <dbReference type="SMART" id="SM00382"/>
    </source>
</evidence>
<feature type="compositionally biased region" description="Low complexity" evidence="5">
    <location>
        <begin position="152"/>
        <end position="161"/>
    </location>
</feature>
<keyword evidence="3 8" id="KW-0067">ATP-binding</keyword>
<dbReference type="InterPro" id="IPR050130">
    <property type="entry name" value="ClpA_ClpB"/>
</dbReference>
<evidence type="ECO:0000313" key="8">
    <source>
        <dbReference type="EMBL" id="MBM3332197.1"/>
    </source>
</evidence>
<organism evidence="8 9">
    <name type="scientific">candidate division WOR-3 bacterium</name>
    <dbReference type="NCBI Taxonomy" id="2052148"/>
    <lineage>
        <taxon>Bacteria</taxon>
        <taxon>Bacteria division WOR-3</taxon>
    </lineage>
</organism>
<dbReference type="SMART" id="SM00382">
    <property type="entry name" value="AAA"/>
    <property type="match status" value="1"/>
</dbReference>
<keyword evidence="2" id="KW-0547">Nucleotide-binding</keyword>
<evidence type="ECO:0000259" key="7">
    <source>
        <dbReference type="SMART" id="SM01086"/>
    </source>
</evidence>
<dbReference type="PROSITE" id="PS00871">
    <property type="entry name" value="CLPAB_2"/>
    <property type="match status" value="1"/>
</dbReference>
<evidence type="ECO:0000256" key="5">
    <source>
        <dbReference type="SAM" id="MobiDB-lite"/>
    </source>
</evidence>
<feature type="compositionally biased region" description="Basic and acidic residues" evidence="5">
    <location>
        <begin position="138"/>
        <end position="151"/>
    </location>
</feature>
<dbReference type="SUPFAM" id="SSF52540">
    <property type="entry name" value="P-loop containing nucleoside triphosphate hydrolases"/>
    <property type="match status" value="2"/>
</dbReference>
<gene>
    <name evidence="8" type="ORF">FJY68_10190</name>
</gene>
<dbReference type="CDD" id="cd19499">
    <property type="entry name" value="RecA-like_ClpB_Hsp104-like"/>
    <property type="match status" value="1"/>
</dbReference>
<evidence type="ECO:0000256" key="3">
    <source>
        <dbReference type="ARBA" id="ARBA00022840"/>
    </source>
</evidence>
<dbReference type="InterPro" id="IPR001270">
    <property type="entry name" value="ClpA/B"/>
</dbReference>
<dbReference type="Gene3D" id="1.10.8.60">
    <property type="match status" value="1"/>
</dbReference>
<name>A0A937XFJ7_UNCW3</name>
<evidence type="ECO:0000256" key="2">
    <source>
        <dbReference type="ARBA" id="ARBA00022741"/>
    </source>
</evidence>
<dbReference type="InterPro" id="IPR003593">
    <property type="entry name" value="AAA+_ATPase"/>
</dbReference>
<feature type="domain" description="Clp ATPase C-terminal" evidence="7">
    <location>
        <begin position="407"/>
        <end position="497"/>
    </location>
</feature>
<keyword evidence="8" id="KW-0378">Hydrolase</keyword>
<dbReference type="GO" id="GO:0034605">
    <property type="term" value="P:cellular response to heat"/>
    <property type="evidence" value="ECO:0007669"/>
    <property type="project" value="TreeGrafter"/>
</dbReference>
<dbReference type="SMART" id="SM01086">
    <property type="entry name" value="ClpB_D2-small"/>
    <property type="match status" value="1"/>
</dbReference>
<feature type="region of interest" description="Disordered" evidence="5">
    <location>
        <begin position="126"/>
        <end position="161"/>
    </location>
</feature>